<name>A0A2G6E9V3_9BACT</name>
<reference evidence="3 4" key="1">
    <citation type="submission" date="2017-10" db="EMBL/GenBank/DDBJ databases">
        <title>Novel microbial diversity and functional potential in the marine mammal oral microbiome.</title>
        <authorList>
            <person name="Dudek N.K."/>
            <person name="Sun C.L."/>
            <person name="Burstein D."/>
            <person name="Kantor R.S."/>
            <person name="Aliaga Goltsman D.S."/>
            <person name="Bik E.M."/>
            <person name="Thomas B.C."/>
            <person name="Banfield J.F."/>
            <person name="Relman D.A."/>
        </authorList>
    </citation>
    <scope>NUCLEOTIDE SEQUENCE [LARGE SCALE GENOMIC DNA]</scope>
    <source>
        <strain evidence="3">DOLZORAL124_49_17</strain>
    </source>
</reference>
<evidence type="ECO:0000259" key="2">
    <source>
        <dbReference type="Pfam" id="PF02563"/>
    </source>
</evidence>
<keyword evidence="1" id="KW-0732">Signal</keyword>
<dbReference type="PANTHER" id="PTHR33619:SF3">
    <property type="entry name" value="POLYSACCHARIDE EXPORT PROTEIN GFCE-RELATED"/>
    <property type="match status" value="1"/>
</dbReference>
<dbReference type="Gene3D" id="3.30.1950.10">
    <property type="entry name" value="wza like domain"/>
    <property type="match status" value="1"/>
</dbReference>
<feature type="domain" description="Polysaccharide export protein N-terminal" evidence="2">
    <location>
        <begin position="32"/>
        <end position="109"/>
    </location>
</feature>
<evidence type="ECO:0000313" key="3">
    <source>
        <dbReference type="EMBL" id="PID58856.1"/>
    </source>
</evidence>
<accession>A0A2G6E9V3</accession>
<comment type="caution">
    <text evidence="3">The sequence shown here is derived from an EMBL/GenBank/DDBJ whole genome shotgun (WGS) entry which is preliminary data.</text>
</comment>
<dbReference type="InterPro" id="IPR049712">
    <property type="entry name" value="Poly_export"/>
</dbReference>
<sequence>MLTRRLLKGQVAVGFIWLCCAFPVFSQIGNVREFVIGVGDQLNISIWGIPELSSRVRVRLDGKITMPRLGDIPTAGLKISSLKAYLAGEEDGKETIGKYVKDPNITISVVQPADNILVNVSGIVSRSLSIPRQTRIGQVLKTLVPQLPVEPPPNLRNIMVVSAEGENFPVDWVILRTGKAPEMDVSLEWGDDIRIPAGALPTPTPVPTVIRENAPGVSYSEEELLELFQHAPDVLKVVQSLATQFEDGVYTFDLAAMSDDEKALLGKDMLNLLFNGPVDANSAPFTDARLAGISVDLRLADVLEAYLAFPASLPDALPVIKRFHEGDLVEKGREREEDVYLKEIVDDKKLVIVEQGDRQQFLPLAAPFSEARLSGVFDLGDTRKAVFSDLPEWSGRKPRKRMYLEGDLLEKDVKVAQITTQWVLLQKGNDTQLLLLRDSYNRHQRAVQAQGDAFAGSDVTLPQEVTGQGLQELPEGALQQMLPKELKALDSLSKLFFATPIFE</sequence>
<dbReference type="PANTHER" id="PTHR33619">
    <property type="entry name" value="POLYSACCHARIDE EXPORT PROTEIN GFCE-RELATED"/>
    <property type="match status" value="1"/>
</dbReference>
<dbReference type="Pfam" id="PF02563">
    <property type="entry name" value="Poly_export"/>
    <property type="match status" value="1"/>
</dbReference>
<dbReference type="AlphaFoldDB" id="A0A2G6E9V3"/>
<protein>
    <recommendedName>
        <fullName evidence="2">Polysaccharide export protein N-terminal domain-containing protein</fullName>
    </recommendedName>
</protein>
<gene>
    <name evidence="3" type="ORF">CSB45_02330</name>
</gene>
<evidence type="ECO:0000313" key="4">
    <source>
        <dbReference type="Proteomes" id="UP000229740"/>
    </source>
</evidence>
<dbReference type="EMBL" id="PDPS01000021">
    <property type="protein sequence ID" value="PID58856.1"/>
    <property type="molecule type" value="Genomic_DNA"/>
</dbReference>
<dbReference type="Proteomes" id="UP000229740">
    <property type="component" value="Unassembled WGS sequence"/>
</dbReference>
<dbReference type="InterPro" id="IPR003715">
    <property type="entry name" value="Poly_export_N"/>
</dbReference>
<organism evidence="3 4">
    <name type="scientific">candidate division KSB3 bacterium</name>
    <dbReference type="NCBI Taxonomy" id="2044937"/>
    <lineage>
        <taxon>Bacteria</taxon>
        <taxon>candidate division KSB3</taxon>
    </lineage>
</organism>
<dbReference type="GO" id="GO:0015159">
    <property type="term" value="F:polysaccharide transmembrane transporter activity"/>
    <property type="evidence" value="ECO:0007669"/>
    <property type="project" value="InterPro"/>
</dbReference>
<evidence type="ECO:0000256" key="1">
    <source>
        <dbReference type="ARBA" id="ARBA00022729"/>
    </source>
</evidence>
<proteinExistence type="predicted"/>